<proteinExistence type="inferred from homology"/>
<comment type="subcellular location">
    <subcellularLocation>
        <location evidence="2">Bacterial flagellum basal body</location>
    </subcellularLocation>
</comment>
<dbReference type="PANTHER" id="PTHR30435">
    <property type="entry name" value="FLAGELLAR PROTEIN"/>
    <property type="match status" value="1"/>
</dbReference>
<evidence type="ECO:0000313" key="7">
    <source>
        <dbReference type="Proteomes" id="UP001145050"/>
    </source>
</evidence>
<evidence type="ECO:0000256" key="1">
    <source>
        <dbReference type="ARBA" id="ARBA00009677"/>
    </source>
</evidence>
<reference evidence="6" key="1">
    <citation type="submission" date="2022-06" db="EMBL/GenBank/DDBJ databases">
        <title>Aquibacillus sp. a new bacterium isolated from soil saline samples.</title>
        <authorList>
            <person name="Galisteo C."/>
            <person name="De La Haba R."/>
            <person name="Sanchez-Porro C."/>
            <person name="Ventosa A."/>
        </authorList>
    </citation>
    <scope>NUCLEOTIDE SEQUENCE</scope>
    <source>
        <strain evidence="6">3ASR75-11</strain>
    </source>
</reference>
<dbReference type="PANTHER" id="PTHR30435:SF19">
    <property type="entry name" value="FLAGELLAR BASAL-BODY ROD PROTEIN FLGG"/>
    <property type="match status" value="1"/>
</dbReference>
<feature type="domain" description="Flagellar basal-body/hook protein C-terminal" evidence="4">
    <location>
        <begin position="224"/>
        <end position="268"/>
    </location>
</feature>
<gene>
    <name evidence="6" type="ORF">NC797_10895</name>
</gene>
<dbReference type="GO" id="GO:0009425">
    <property type="term" value="C:bacterial-type flagellum basal body"/>
    <property type="evidence" value="ECO:0007669"/>
    <property type="project" value="UniProtKB-SubCell"/>
</dbReference>
<evidence type="ECO:0000259" key="4">
    <source>
        <dbReference type="Pfam" id="PF06429"/>
    </source>
</evidence>
<sequence length="274" mass="30041">MLRGYYTAASGMIAQQRRQEVLSNNIANATTPGYKQDQGILRAFPELLIQKIGTETAPTARQLKLPIQTPIGSLNTGVYMQEAVPDFQQGSLKDTGIGTDMALVNGTMPDPSGSVFYTVQNETGDIRYTRNGNFTVDGQGYLVTNQGYYVLDQAGARISTDGLEFDVTDEGTVQTANQAMPLGISYSPNANDLVKEGNGLYQLANDGEAMQNARNNPNISFQVKQGFLEQSNVDPAKTMTDMMEAYRSFEASQRVLKAYDQSMEKTVNQIARLR</sequence>
<comment type="caution">
    <text evidence="6">The sequence shown here is derived from an EMBL/GenBank/DDBJ whole genome shotgun (WGS) entry which is preliminary data.</text>
</comment>
<feature type="domain" description="Flagellar basal body rod protein N-terminal" evidence="3">
    <location>
        <begin position="6"/>
        <end position="35"/>
    </location>
</feature>
<dbReference type="GO" id="GO:0071978">
    <property type="term" value="P:bacterial-type flagellum-dependent swarming motility"/>
    <property type="evidence" value="ECO:0007669"/>
    <property type="project" value="TreeGrafter"/>
</dbReference>
<feature type="domain" description="Flagellar hook protein FlgE/F/G-like D1" evidence="5">
    <location>
        <begin position="113"/>
        <end position="174"/>
    </location>
</feature>
<keyword evidence="6" id="KW-0282">Flagellum</keyword>
<dbReference type="InterPro" id="IPR001444">
    <property type="entry name" value="Flag_bb_rod_N"/>
</dbReference>
<dbReference type="Pfam" id="PF22692">
    <property type="entry name" value="LlgE_F_G_D1"/>
    <property type="match status" value="1"/>
</dbReference>
<accession>A0A9X3WVT6</accession>
<evidence type="ECO:0000313" key="6">
    <source>
        <dbReference type="EMBL" id="MDC3425011.1"/>
    </source>
</evidence>
<dbReference type="InterPro" id="IPR053967">
    <property type="entry name" value="LlgE_F_G-like_D1"/>
</dbReference>
<dbReference type="Pfam" id="PF06429">
    <property type="entry name" value="Flg_bbr_C"/>
    <property type="match status" value="1"/>
</dbReference>
<keyword evidence="6" id="KW-0969">Cilium</keyword>
<dbReference type="SUPFAM" id="SSF117143">
    <property type="entry name" value="Flagellar hook protein flgE"/>
    <property type="match status" value="1"/>
</dbReference>
<evidence type="ECO:0000259" key="5">
    <source>
        <dbReference type="Pfam" id="PF22692"/>
    </source>
</evidence>
<keyword evidence="7" id="KW-1185">Reference proteome</keyword>
<evidence type="ECO:0000259" key="3">
    <source>
        <dbReference type="Pfam" id="PF00460"/>
    </source>
</evidence>
<dbReference type="InterPro" id="IPR010930">
    <property type="entry name" value="Flg_bb/hook_C_dom"/>
</dbReference>
<keyword evidence="6" id="KW-0966">Cell projection</keyword>
<organism evidence="6 7">
    <name type="scientific">Terrihalobacillus insolitus</name>
    <dbReference type="NCBI Taxonomy" id="2950438"/>
    <lineage>
        <taxon>Bacteria</taxon>
        <taxon>Bacillati</taxon>
        <taxon>Bacillota</taxon>
        <taxon>Bacilli</taxon>
        <taxon>Bacillales</taxon>
        <taxon>Bacillaceae</taxon>
        <taxon>Terrihalobacillus</taxon>
    </lineage>
</organism>
<dbReference type="NCBIfam" id="TIGR03506">
    <property type="entry name" value="FlgEFG_subfam"/>
    <property type="match status" value="1"/>
</dbReference>
<protein>
    <submittedName>
        <fullName evidence="6">Flagellar hook-basal body protein</fullName>
    </submittedName>
</protein>
<dbReference type="InterPro" id="IPR037925">
    <property type="entry name" value="FlgE/F/G-like"/>
</dbReference>
<dbReference type="Pfam" id="PF00460">
    <property type="entry name" value="Flg_bb_rod"/>
    <property type="match status" value="1"/>
</dbReference>
<keyword evidence="2" id="KW-0975">Bacterial flagellum</keyword>
<dbReference type="RefSeq" id="WP_272436815.1">
    <property type="nucleotide sequence ID" value="NZ_JAMQKB010000010.1"/>
</dbReference>
<dbReference type="AlphaFoldDB" id="A0A9X3WVT6"/>
<dbReference type="Proteomes" id="UP001145050">
    <property type="component" value="Unassembled WGS sequence"/>
</dbReference>
<evidence type="ECO:0000256" key="2">
    <source>
        <dbReference type="RuleBase" id="RU362116"/>
    </source>
</evidence>
<dbReference type="EMBL" id="JAMQKB010000010">
    <property type="protein sequence ID" value="MDC3425011.1"/>
    <property type="molecule type" value="Genomic_DNA"/>
</dbReference>
<dbReference type="InterPro" id="IPR020013">
    <property type="entry name" value="Flagellar_FlgE/F/G"/>
</dbReference>
<comment type="similarity">
    <text evidence="1 2">Belongs to the flagella basal body rod proteins family.</text>
</comment>
<name>A0A9X3WVT6_9BACI</name>